<proteinExistence type="predicted"/>
<dbReference type="EMBL" id="MDJC01000070">
    <property type="protein sequence ID" value="OEY74210.1"/>
    <property type="molecule type" value="Genomic_DNA"/>
</dbReference>
<organism evidence="1 2">
    <name type="scientific">Haemophilus quentini</name>
    <dbReference type="NCBI Taxonomy" id="123834"/>
    <lineage>
        <taxon>Bacteria</taxon>
        <taxon>Pseudomonadati</taxon>
        <taxon>Pseudomonadota</taxon>
        <taxon>Gammaproteobacteria</taxon>
        <taxon>Pasteurellales</taxon>
        <taxon>Pasteurellaceae</taxon>
        <taxon>Haemophilus</taxon>
    </lineage>
</organism>
<evidence type="ECO:0000313" key="2">
    <source>
        <dbReference type="Proteomes" id="UP000175677"/>
    </source>
</evidence>
<comment type="caution">
    <text evidence="1">The sequence shown here is derived from an EMBL/GenBank/DDBJ whole genome shotgun (WGS) entry which is preliminary data.</text>
</comment>
<reference evidence="1 2" key="1">
    <citation type="submission" date="2016-08" db="EMBL/GenBank/DDBJ databases">
        <authorList>
            <person name="Eshaghi A."/>
            <person name="Soares D."/>
            <person name="Kus J."/>
            <person name="Richardson D."/>
            <person name="Li A."/>
            <person name="Patel S.N."/>
        </authorList>
    </citation>
    <scope>NUCLEOTIDE SEQUENCE [LARGE SCALE GENOMIC DNA]</scope>
    <source>
        <strain evidence="1 2">C860</strain>
    </source>
</reference>
<dbReference type="RefSeq" id="WP_044232510.1">
    <property type="nucleotide sequence ID" value="NZ_MCII02000004.1"/>
</dbReference>
<dbReference type="Proteomes" id="UP000175677">
    <property type="component" value="Unassembled WGS sequence"/>
</dbReference>
<name>A0ABX3BL57_9PAST</name>
<sequence>MESVQSLLLKKELKILLRNVGWDVRRLAKELCDDYARSGACDVDEEKEYEKIKKQLSRSSTKPEVWHRYIKFITEHRCNKQKYQYIPINENGSSEFDELANWIRDFTLQTDYSTERRKQHC</sequence>
<evidence type="ECO:0000313" key="1">
    <source>
        <dbReference type="EMBL" id="OEY74210.1"/>
    </source>
</evidence>
<gene>
    <name evidence="1" type="ORF">BFQ30_04060</name>
</gene>
<accession>A0ABX3BL57</accession>
<protein>
    <submittedName>
        <fullName evidence="1">Uncharacterized protein</fullName>
    </submittedName>
</protein>
<keyword evidence="2" id="KW-1185">Reference proteome</keyword>